<gene>
    <name evidence="1" type="ORF">IHE45_16G057100</name>
</gene>
<dbReference type="Proteomes" id="UP000827976">
    <property type="component" value="Chromosome 16"/>
</dbReference>
<organism evidence="1 2">
    <name type="scientific">Dioscorea alata</name>
    <name type="common">Purple yam</name>
    <dbReference type="NCBI Taxonomy" id="55571"/>
    <lineage>
        <taxon>Eukaryota</taxon>
        <taxon>Viridiplantae</taxon>
        <taxon>Streptophyta</taxon>
        <taxon>Embryophyta</taxon>
        <taxon>Tracheophyta</taxon>
        <taxon>Spermatophyta</taxon>
        <taxon>Magnoliopsida</taxon>
        <taxon>Liliopsida</taxon>
        <taxon>Dioscoreales</taxon>
        <taxon>Dioscoreaceae</taxon>
        <taxon>Dioscorea</taxon>
    </lineage>
</organism>
<accession>A0ACB7UHS7</accession>
<proteinExistence type="predicted"/>
<evidence type="ECO:0000313" key="2">
    <source>
        <dbReference type="Proteomes" id="UP000827976"/>
    </source>
</evidence>
<comment type="caution">
    <text evidence="1">The sequence shown here is derived from an EMBL/GenBank/DDBJ whole genome shotgun (WGS) entry which is preliminary data.</text>
</comment>
<protein>
    <submittedName>
        <fullName evidence="1">Beta-beta-alpha zinc fingers domain-containing protein</fullName>
    </submittedName>
</protein>
<reference evidence="2" key="1">
    <citation type="journal article" date="2022" name="Nat. Commun.">
        <title>Chromosome evolution and the genetic basis of agronomically important traits in greater yam.</title>
        <authorList>
            <person name="Bredeson J.V."/>
            <person name="Lyons J.B."/>
            <person name="Oniyinde I.O."/>
            <person name="Okereke N.R."/>
            <person name="Kolade O."/>
            <person name="Nnabue I."/>
            <person name="Nwadili C.O."/>
            <person name="Hribova E."/>
            <person name="Parker M."/>
            <person name="Nwogha J."/>
            <person name="Shu S."/>
            <person name="Carlson J."/>
            <person name="Kariba R."/>
            <person name="Muthemba S."/>
            <person name="Knop K."/>
            <person name="Barton G.J."/>
            <person name="Sherwood A.V."/>
            <person name="Lopez-Montes A."/>
            <person name="Asiedu R."/>
            <person name="Jamnadass R."/>
            <person name="Muchugi A."/>
            <person name="Goodstein D."/>
            <person name="Egesi C.N."/>
            <person name="Featherston J."/>
            <person name="Asfaw A."/>
            <person name="Simpson G.G."/>
            <person name="Dolezel J."/>
            <person name="Hendre P.S."/>
            <person name="Van Deynze A."/>
            <person name="Kumar P.L."/>
            <person name="Obidiegwu J.E."/>
            <person name="Bhattacharjee R."/>
            <person name="Rokhsar D.S."/>
        </authorList>
    </citation>
    <scope>NUCLEOTIDE SEQUENCE [LARGE SCALE GENOMIC DNA]</scope>
    <source>
        <strain evidence="2">cv. TDa95/00328</strain>
    </source>
</reference>
<dbReference type="EMBL" id="CM037026">
    <property type="protein sequence ID" value="KAH7659830.1"/>
    <property type="molecule type" value="Genomic_DNA"/>
</dbReference>
<name>A0ACB7UHS7_DIOAL</name>
<evidence type="ECO:0000313" key="1">
    <source>
        <dbReference type="EMBL" id="KAH7659830.1"/>
    </source>
</evidence>
<keyword evidence="2" id="KW-1185">Reference proteome</keyword>
<sequence length="196" mass="22128">MAIEDNMVVFEENQVVENDNNNDNHIQEIKRFNCKLCDLTFTTGQALGGHQNCHRAERNALRLASQLHTTEPLSRDHRPIMPSHISHDPMSPFLFMQPPSSLHSFNPHCFRPPLTTTQPRCDVHVSQAFCSGHDVASSSGGGGSNNDNAMWLRLGEVNQATRPYEVNFQALLRGTKYYNEECKNKDGDELDLTLHL</sequence>